<feature type="signal peptide" evidence="1">
    <location>
        <begin position="1"/>
        <end position="18"/>
    </location>
</feature>
<organism evidence="2 3">
    <name type="scientific">Drosophila pseudoobscura pseudoobscura</name>
    <name type="common">Fruit fly</name>
    <dbReference type="NCBI Taxonomy" id="46245"/>
    <lineage>
        <taxon>Eukaryota</taxon>
        <taxon>Metazoa</taxon>
        <taxon>Ecdysozoa</taxon>
        <taxon>Arthropoda</taxon>
        <taxon>Hexapoda</taxon>
        <taxon>Insecta</taxon>
        <taxon>Pterygota</taxon>
        <taxon>Neoptera</taxon>
        <taxon>Endopterygota</taxon>
        <taxon>Diptera</taxon>
        <taxon>Brachycera</taxon>
        <taxon>Muscomorpha</taxon>
        <taxon>Ephydroidea</taxon>
        <taxon>Drosophilidae</taxon>
        <taxon>Drosophila</taxon>
        <taxon>Sophophora</taxon>
    </lineage>
</organism>
<protein>
    <submittedName>
        <fullName evidence="3">Uncharacterized protein</fullName>
    </submittedName>
</protein>
<dbReference type="RefSeq" id="XP_015040087.1">
    <property type="nucleotide sequence ID" value="XM_015184601.2"/>
</dbReference>
<keyword evidence="1" id="KW-0732">Signal</keyword>
<keyword evidence="2" id="KW-1185">Reference proteome</keyword>
<dbReference type="KEGG" id="dpo:26532754"/>
<proteinExistence type="predicted"/>
<accession>A0A6I8VG59</accession>
<evidence type="ECO:0000313" key="3">
    <source>
        <dbReference type="RefSeq" id="XP_015040087.1"/>
    </source>
</evidence>
<feature type="chain" id="PRO_5026056076" evidence="1">
    <location>
        <begin position="19"/>
        <end position="198"/>
    </location>
</feature>
<gene>
    <name evidence="3" type="primary">LOC26532754</name>
</gene>
<dbReference type="PANTHER" id="PTHR20898">
    <property type="entry name" value="DAEDALUS ON 3-RELATED-RELATED"/>
    <property type="match status" value="1"/>
</dbReference>
<dbReference type="PANTHER" id="PTHR20898:SF0">
    <property type="entry name" value="DAEDALUS ON 3-RELATED"/>
    <property type="match status" value="1"/>
</dbReference>
<reference evidence="2" key="1">
    <citation type="submission" date="2024-06" db="UniProtKB">
        <authorList>
            <consortium name="RefSeq"/>
        </authorList>
    </citation>
    <scope>NUCLEOTIDE SEQUENCE [LARGE SCALE GENOMIC DNA]</scope>
    <source>
        <strain evidence="2">MV2-25</strain>
    </source>
</reference>
<dbReference type="InterPro" id="IPR010512">
    <property type="entry name" value="DUF1091"/>
</dbReference>
<dbReference type="Bgee" id="FBgn0271741">
    <property type="expression patterns" value="Expressed in female reproductive system and 2 other cell types or tissues"/>
</dbReference>
<dbReference type="GeneID" id="26532754"/>
<reference evidence="3" key="2">
    <citation type="submission" date="2025-08" db="UniProtKB">
        <authorList>
            <consortium name="RefSeq"/>
        </authorList>
    </citation>
    <scope>IDENTIFICATION</scope>
    <source>
        <strain evidence="3">MV-25-SWS-2005</strain>
        <tissue evidence="3">Whole body</tissue>
    </source>
</reference>
<dbReference type="Proteomes" id="UP000001819">
    <property type="component" value="Chromosome 3"/>
</dbReference>
<sequence length="198" mass="22765">MMIVLLCLLVVFPKGCIPELVLKTTKIECKTNPKFVENVTCYLKAVTWEKSLVQMDCHLKEPLRNPTVHIKLYKKDYNNQYKPFLANVAFNLCDLIAGKAFLPYGLLMWKTLNKFTNANHSCPFVGHLFARDMVFETSNLPSSIPMGAYWISSTFSETYSEGSKASYGTVNWYWEIMRNKRKPKTIKGKRTTLTVVMV</sequence>
<evidence type="ECO:0000313" key="2">
    <source>
        <dbReference type="Proteomes" id="UP000001819"/>
    </source>
</evidence>
<dbReference type="InParanoid" id="A0A6I8VG59"/>
<name>A0A6I8VG59_DROPS</name>
<dbReference type="AlphaFoldDB" id="A0A6I8VG59"/>
<evidence type="ECO:0000256" key="1">
    <source>
        <dbReference type="SAM" id="SignalP"/>
    </source>
</evidence>
<dbReference type="SMART" id="SM00697">
    <property type="entry name" value="DM8"/>
    <property type="match status" value="1"/>
</dbReference>
<dbReference type="Pfam" id="PF06477">
    <property type="entry name" value="DUF1091"/>
    <property type="match status" value="1"/>
</dbReference>